<reference evidence="1 2" key="2">
    <citation type="journal article" date="2022" name="Mol. Ecol. Resour.">
        <title>The genomes of chicory, endive, great burdock and yacon provide insights into Asteraceae paleo-polyploidization history and plant inulin production.</title>
        <authorList>
            <person name="Fan W."/>
            <person name="Wang S."/>
            <person name="Wang H."/>
            <person name="Wang A."/>
            <person name="Jiang F."/>
            <person name="Liu H."/>
            <person name="Zhao H."/>
            <person name="Xu D."/>
            <person name="Zhang Y."/>
        </authorList>
    </citation>
    <scope>NUCLEOTIDE SEQUENCE [LARGE SCALE GENOMIC DNA]</scope>
    <source>
        <strain evidence="2">cv. Yunnan</strain>
        <tissue evidence="1">Leaves</tissue>
    </source>
</reference>
<name>A0ACB9D6U1_9ASTR</name>
<dbReference type="EMBL" id="CM042037">
    <property type="protein sequence ID" value="KAI3742231.1"/>
    <property type="molecule type" value="Genomic_DNA"/>
</dbReference>
<protein>
    <submittedName>
        <fullName evidence="1">Uncharacterized protein</fullName>
    </submittedName>
</protein>
<comment type="caution">
    <text evidence="1">The sequence shown here is derived from an EMBL/GenBank/DDBJ whole genome shotgun (WGS) entry which is preliminary data.</text>
</comment>
<reference evidence="2" key="1">
    <citation type="journal article" date="2022" name="Mol. Ecol. Resour.">
        <title>The genomes of chicory, endive, great burdock and yacon provide insights into Asteraceae palaeo-polyploidization history and plant inulin production.</title>
        <authorList>
            <person name="Fan W."/>
            <person name="Wang S."/>
            <person name="Wang H."/>
            <person name="Wang A."/>
            <person name="Jiang F."/>
            <person name="Liu H."/>
            <person name="Zhao H."/>
            <person name="Xu D."/>
            <person name="Zhang Y."/>
        </authorList>
    </citation>
    <scope>NUCLEOTIDE SEQUENCE [LARGE SCALE GENOMIC DNA]</scope>
    <source>
        <strain evidence="2">cv. Yunnan</strain>
    </source>
</reference>
<proteinExistence type="predicted"/>
<organism evidence="1 2">
    <name type="scientific">Smallanthus sonchifolius</name>
    <dbReference type="NCBI Taxonomy" id="185202"/>
    <lineage>
        <taxon>Eukaryota</taxon>
        <taxon>Viridiplantae</taxon>
        <taxon>Streptophyta</taxon>
        <taxon>Embryophyta</taxon>
        <taxon>Tracheophyta</taxon>
        <taxon>Spermatophyta</taxon>
        <taxon>Magnoliopsida</taxon>
        <taxon>eudicotyledons</taxon>
        <taxon>Gunneridae</taxon>
        <taxon>Pentapetalae</taxon>
        <taxon>asterids</taxon>
        <taxon>campanulids</taxon>
        <taxon>Asterales</taxon>
        <taxon>Asteraceae</taxon>
        <taxon>Asteroideae</taxon>
        <taxon>Heliantheae alliance</taxon>
        <taxon>Millerieae</taxon>
        <taxon>Smallanthus</taxon>
    </lineage>
</organism>
<gene>
    <name evidence="1" type="ORF">L1987_59911</name>
</gene>
<evidence type="ECO:0000313" key="1">
    <source>
        <dbReference type="EMBL" id="KAI3742231.1"/>
    </source>
</evidence>
<accession>A0ACB9D6U1</accession>
<evidence type="ECO:0000313" key="2">
    <source>
        <dbReference type="Proteomes" id="UP001056120"/>
    </source>
</evidence>
<sequence>MLFGLFQTELRHDHGSRLLGTSTNVDNSRKALNRSLKGMQAVTKGEYEPFNYIDGTPGGPKKWGSLSPDWKICPEGKFQSPINIDVLGAHDTPSDLKRAYKDALAELVNGYNNIVVEWPGDAGGIEVNGSTYKLIQCHWHTPSEHTINGKKFDAELHLVHENDMGQKAVIGTLQTVGEPDPFIASLTEKLKMVGENEEIDLGNISASSIRYGSKKNYRYSGSFTTPPCKEGVIWTIADKVRSVSQDQIKLIKELHRRGFQENARPVQSLRGRQVWKFELPEEKEYTHS</sequence>
<dbReference type="Proteomes" id="UP001056120">
    <property type="component" value="Linkage Group LG20"/>
</dbReference>
<keyword evidence="2" id="KW-1185">Reference proteome</keyword>